<dbReference type="Proteomes" id="UP000309061">
    <property type="component" value="Chromosome"/>
</dbReference>
<evidence type="ECO:0000256" key="5">
    <source>
        <dbReference type="SAM" id="MobiDB-lite"/>
    </source>
</evidence>
<evidence type="ECO:0000313" key="8">
    <source>
        <dbReference type="Proteomes" id="UP000309061"/>
    </source>
</evidence>
<protein>
    <submittedName>
        <fullName evidence="7">TonB family protein</fullName>
    </submittedName>
</protein>
<dbReference type="KEGG" id="mhey:H2LOC_005060"/>
<dbReference type="Pfam" id="PF03544">
    <property type="entry name" value="TonB_C"/>
    <property type="match status" value="1"/>
</dbReference>
<feature type="compositionally biased region" description="Low complexity" evidence="5">
    <location>
        <begin position="73"/>
        <end position="96"/>
    </location>
</feature>
<evidence type="ECO:0000259" key="6">
    <source>
        <dbReference type="PROSITE" id="PS52015"/>
    </source>
</evidence>
<sequence>MSASPPGLRPAWLRPAAVGSALSAHAALVGVFLLAGDPPSAAYDSHDVSYVQEGDAAPLAQAESTPEEQLENAQSDVTQAAAQAQAEAAPKTQQQAENPLALEKPQTVAPDAVTLAETKQREEDPLNPTLKPKVQLAKLELPQTPDETPTEKTAAVRQTASAEAEAAAAAAAAERAGAADGKNAPSSAARARYGSKVLVEIQKHMFYPRLAKKAGVTGTAAIVFTVGADGHIVERRLERSTGSPELDHAALAMMDATVAPPPPLGRFQGRTTIKFDVKR</sequence>
<keyword evidence="2" id="KW-0812">Transmembrane</keyword>
<proteinExistence type="predicted"/>
<gene>
    <name evidence="7" type="ORF">H2LOC_005060</name>
</gene>
<evidence type="ECO:0000256" key="3">
    <source>
        <dbReference type="ARBA" id="ARBA00022989"/>
    </source>
</evidence>
<dbReference type="GO" id="GO:0016020">
    <property type="term" value="C:membrane"/>
    <property type="evidence" value="ECO:0007669"/>
    <property type="project" value="UniProtKB-SubCell"/>
</dbReference>
<dbReference type="GO" id="GO:0055085">
    <property type="term" value="P:transmembrane transport"/>
    <property type="evidence" value="ECO:0007669"/>
    <property type="project" value="InterPro"/>
</dbReference>
<reference evidence="7 8" key="1">
    <citation type="submission" date="2019-11" db="EMBL/GenBank/DDBJ databases">
        <title>The genome sequence of Methylocystis heyeri.</title>
        <authorList>
            <person name="Oshkin I.Y."/>
            <person name="Miroshnikov K."/>
            <person name="Dedysh S.N."/>
        </authorList>
    </citation>
    <scope>NUCLEOTIDE SEQUENCE [LARGE SCALE GENOMIC DNA]</scope>
    <source>
        <strain evidence="7 8">H2</strain>
    </source>
</reference>
<dbReference type="InterPro" id="IPR006260">
    <property type="entry name" value="TonB/TolA_C"/>
</dbReference>
<keyword evidence="3" id="KW-1133">Transmembrane helix</keyword>
<accession>A0A6B8KEV6</accession>
<organism evidence="7 8">
    <name type="scientific">Methylocystis heyeri</name>
    <dbReference type="NCBI Taxonomy" id="391905"/>
    <lineage>
        <taxon>Bacteria</taxon>
        <taxon>Pseudomonadati</taxon>
        <taxon>Pseudomonadota</taxon>
        <taxon>Alphaproteobacteria</taxon>
        <taxon>Hyphomicrobiales</taxon>
        <taxon>Methylocystaceae</taxon>
        <taxon>Methylocystis</taxon>
    </lineage>
</organism>
<evidence type="ECO:0000256" key="2">
    <source>
        <dbReference type="ARBA" id="ARBA00022692"/>
    </source>
</evidence>
<evidence type="ECO:0000256" key="1">
    <source>
        <dbReference type="ARBA" id="ARBA00004167"/>
    </source>
</evidence>
<name>A0A6B8KEV6_9HYPH</name>
<dbReference type="EMBL" id="CP046052">
    <property type="protein sequence ID" value="QGM45108.1"/>
    <property type="molecule type" value="Genomic_DNA"/>
</dbReference>
<feature type="domain" description="TonB C-terminal" evidence="6">
    <location>
        <begin position="192"/>
        <end position="279"/>
    </location>
</feature>
<comment type="subcellular location">
    <subcellularLocation>
        <location evidence="1">Membrane</location>
        <topology evidence="1">Single-pass membrane protein</topology>
    </subcellularLocation>
</comment>
<keyword evidence="4" id="KW-0472">Membrane</keyword>
<feature type="region of interest" description="Disordered" evidence="5">
    <location>
        <begin position="56"/>
        <end position="108"/>
    </location>
</feature>
<keyword evidence="8" id="KW-1185">Reference proteome</keyword>
<dbReference type="NCBIfam" id="TIGR01352">
    <property type="entry name" value="tonB_Cterm"/>
    <property type="match status" value="1"/>
</dbReference>
<dbReference type="InterPro" id="IPR037682">
    <property type="entry name" value="TonB_C"/>
</dbReference>
<evidence type="ECO:0000313" key="7">
    <source>
        <dbReference type="EMBL" id="QGM45108.1"/>
    </source>
</evidence>
<dbReference type="Gene3D" id="3.30.1150.10">
    <property type="match status" value="1"/>
</dbReference>
<evidence type="ECO:0000256" key="4">
    <source>
        <dbReference type="ARBA" id="ARBA00023136"/>
    </source>
</evidence>
<dbReference type="SUPFAM" id="SSF74653">
    <property type="entry name" value="TolA/TonB C-terminal domain"/>
    <property type="match status" value="1"/>
</dbReference>
<dbReference type="PROSITE" id="PS52015">
    <property type="entry name" value="TONB_CTD"/>
    <property type="match status" value="1"/>
</dbReference>
<dbReference type="OrthoDB" id="8448705at2"/>
<dbReference type="RefSeq" id="WP_136495392.1">
    <property type="nucleotide sequence ID" value="NZ_CP046052.1"/>
</dbReference>
<dbReference type="AlphaFoldDB" id="A0A6B8KEV6"/>